<gene>
    <name evidence="2" type="ORF">SAMN05444580_106285</name>
</gene>
<accession>A0A1G6XQK8</accession>
<dbReference type="EMBL" id="FNAB01000006">
    <property type="protein sequence ID" value="SDD79657.1"/>
    <property type="molecule type" value="Genomic_DNA"/>
</dbReference>
<organism evidence="2 3">
    <name type="scientific">Rhodococcus tukisamuensis</name>
    <dbReference type="NCBI Taxonomy" id="168276"/>
    <lineage>
        <taxon>Bacteria</taxon>
        <taxon>Bacillati</taxon>
        <taxon>Actinomycetota</taxon>
        <taxon>Actinomycetes</taxon>
        <taxon>Mycobacteriales</taxon>
        <taxon>Nocardiaceae</taxon>
        <taxon>Rhodococcus</taxon>
    </lineage>
</organism>
<keyword evidence="1" id="KW-1133">Transmembrane helix</keyword>
<proteinExistence type="predicted"/>
<keyword evidence="1" id="KW-0812">Transmembrane</keyword>
<reference evidence="2 3" key="1">
    <citation type="submission" date="2016-10" db="EMBL/GenBank/DDBJ databases">
        <authorList>
            <person name="de Groot N.N."/>
        </authorList>
    </citation>
    <scope>NUCLEOTIDE SEQUENCE [LARGE SCALE GENOMIC DNA]</scope>
    <source>
        <strain evidence="2 3">JCM 11308</strain>
    </source>
</reference>
<evidence type="ECO:0000313" key="2">
    <source>
        <dbReference type="EMBL" id="SDD79657.1"/>
    </source>
</evidence>
<dbReference type="PANTHER" id="PTHR38446:SF1">
    <property type="entry name" value="BLL0914 PROTEIN"/>
    <property type="match status" value="1"/>
</dbReference>
<dbReference type="PANTHER" id="PTHR38446">
    <property type="entry name" value="BLL0914 PROTEIN"/>
    <property type="match status" value="1"/>
</dbReference>
<dbReference type="AlphaFoldDB" id="A0A1G6XQK8"/>
<evidence type="ECO:0000313" key="3">
    <source>
        <dbReference type="Proteomes" id="UP000199417"/>
    </source>
</evidence>
<dbReference type="Pfam" id="PF06993">
    <property type="entry name" value="DUF1304"/>
    <property type="match status" value="1"/>
</dbReference>
<feature type="transmembrane region" description="Helical" evidence="1">
    <location>
        <begin position="60"/>
        <end position="93"/>
    </location>
</feature>
<name>A0A1G6XQK8_9NOCA</name>
<evidence type="ECO:0000256" key="1">
    <source>
        <dbReference type="SAM" id="Phobius"/>
    </source>
</evidence>
<protein>
    <submittedName>
        <fullName evidence="2">Putative membrane protein</fullName>
    </submittedName>
</protein>
<dbReference type="Proteomes" id="UP000199417">
    <property type="component" value="Unassembled WGS sequence"/>
</dbReference>
<dbReference type="InterPro" id="IPR009732">
    <property type="entry name" value="DUF1304"/>
</dbReference>
<sequence>MPVIAQVFAALAALLHVAIFAMESLLWTRPQVWKRFGLTSQQDAEVTRPLAYNQGYYNLFLAIGIVAGLVIGGVGGHAIVVFCCVSIIGAAIVLASSGAAYLRAAAVQGVFPVLALLAAAVV</sequence>
<dbReference type="RefSeq" id="WP_072845040.1">
    <property type="nucleotide sequence ID" value="NZ_FNAB01000006.1"/>
</dbReference>
<dbReference type="STRING" id="168276.SAMN05444580_106285"/>
<keyword evidence="3" id="KW-1185">Reference proteome</keyword>
<keyword evidence="1" id="KW-0472">Membrane</keyword>